<sequence length="237" mass="25959">MPGVQLEARLLATVSRLAGPVRGAGVVLISLFGALSVGSALGWALFGFVVVTAVADFWLPRVALPVAFVRVVVLSVVLGGAGDQWALTVLTTTLITWQLQWPLRVTVPLSAALLAVHVAVAGPAVLVRAVLRSPRRPLARRGVALEGRGARVPGVVARHGRGDVPDGRARWFARCGRRHGVTWRCWRSGTTCRGPWTSGRRWGRWHGTARWPSGCRWRWRRCRRGSRWRWCGRCGSS</sequence>
<evidence type="ECO:0000256" key="1">
    <source>
        <dbReference type="SAM" id="Phobius"/>
    </source>
</evidence>
<protein>
    <submittedName>
        <fullName evidence="2">Uncharacterized protein</fullName>
    </submittedName>
</protein>
<proteinExistence type="predicted"/>
<keyword evidence="1" id="KW-0812">Transmembrane</keyword>
<dbReference type="KEGG" id="led:BBK82_33300"/>
<evidence type="ECO:0000313" key="3">
    <source>
        <dbReference type="Proteomes" id="UP000093053"/>
    </source>
</evidence>
<evidence type="ECO:0000313" key="2">
    <source>
        <dbReference type="EMBL" id="ANZ40185.1"/>
    </source>
</evidence>
<feature type="transmembrane region" description="Helical" evidence="1">
    <location>
        <begin position="109"/>
        <end position="131"/>
    </location>
</feature>
<reference evidence="2 3" key="1">
    <citation type="submission" date="2016-07" db="EMBL/GenBank/DDBJ databases">
        <title>Complete genome sequence of the Lentzea guizhouensis DHS C013.</title>
        <authorList>
            <person name="Cao C."/>
        </authorList>
    </citation>
    <scope>NUCLEOTIDE SEQUENCE [LARGE SCALE GENOMIC DNA]</scope>
    <source>
        <strain evidence="2 3">DHS C013</strain>
    </source>
</reference>
<keyword evidence="1" id="KW-0472">Membrane</keyword>
<feature type="transmembrane region" description="Helical" evidence="1">
    <location>
        <begin position="21"/>
        <end position="46"/>
    </location>
</feature>
<feature type="transmembrane region" description="Helical" evidence="1">
    <location>
        <begin position="58"/>
        <end position="78"/>
    </location>
</feature>
<keyword evidence="1" id="KW-1133">Transmembrane helix</keyword>
<dbReference type="Proteomes" id="UP000093053">
    <property type="component" value="Chromosome"/>
</dbReference>
<keyword evidence="3" id="KW-1185">Reference proteome</keyword>
<gene>
    <name evidence="2" type="ORF">BBK82_33300</name>
</gene>
<dbReference type="AlphaFoldDB" id="A0A1B2HR69"/>
<name>A0A1B2HR69_9PSEU</name>
<organism evidence="2 3">
    <name type="scientific">Lentzea guizhouensis</name>
    <dbReference type="NCBI Taxonomy" id="1586287"/>
    <lineage>
        <taxon>Bacteria</taxon>
        <taxon>Bacillati</taxon>
        <taxon>Actinomycetota</taxon>
        <taxon>Actinomycetes</taxon>
        <taxon>Pseudonocardiales</taxon>
        <taxon>Pseudonocardiaceae</taxon>
        <taxon>Lentzea</taxon>
    </lineage>
</organism>
<dbReference type="EMBL" id="CP016793">
    <property type="protein sequence ID" value="ANZ40185.1"/>
    <property type="molecule type" value="Genomic_DNA"/>
</dbReference>
<accession>A0A1B2HR69</accession>
<dbReference type="STRING" id="1586287.BBK82_33300"/>